<dbReference type="Pfam" id="PF17157">
    <property type="entry name" value="GAPES4"/>
    <property type="match status" value="1"/>
</dbReference>
<dbReference type="SUPFAM" id="SSF141868">
    <property type="entry name" value="EAL domain-like"/>
    <property type="match status" value="1"/>
</dbReference>
<dbReference type="PANTHER" id="PTHR33121">
    <property type="entry name" value="CYCLIC DI-GMP PHOSPHODIESTERASE PDEF"/>
    <property type="match status" value="1"/>
</dbReference>
<dbReference type="EMBL" id="PJZH01000003">
    <property type="protein sequence ID" value="PLR38290.1"/>
    <property type="molecule type" value="Genomic_DNA"/>
</dbReference>
<dbReference type="SUPFAM" id="SSF55073">
    <property type="entry name" value="Nucleotide cyclase"/>
    <property type="match status" value="1"/>
</dbReference>
<feature type="transmembrane region" description="Helical" evidence="1">
    <location>
        <begin position="6"/>
        <end position="31"/>
    </location>
</feature>
<dbReference type="SMART" id="SM00052">
    <property type="entry name" value="EAL"/>
    <property type="match status" value="1"/>
</dbReference>
<dbReference type="Proteomes" id="UP000234503">
    <property type="component" value="Unassembled WGS sequence"/>
</dbReference>
<dbReference type="CDD" id="cd01949">
    <property type="entry name" value="GGDEF"/>
    <property type="match status" value="1"/>
</dbReference>
<comment type="caution">
    <text evidence="4">The sequence shown here is derived from an EMBL/GenBank/DDBJ whole genome shotgun (WGS) entry which is preliminary data.</text>
</comment>
<keyword evidence="1" id="KW-0812">Transmembrane</keyword>
<keyword evidence="1" id="KW-1133">Transmembrane helix</keyword>
<reference evidence="4 5" key="1">
    <citation type="submission" date="2017-12" db="EMBL/GenBank/DDBJ databases">
        <title>Characterization of six clinical isolates of Enterochimera gen. nov., a novel genus of the Yersiniaciae family and the three species Enterochimera arupensis sp. nov., Enterochimera coloradensis sp. nov, and Enterochimera californica sp. nov.</title>
        <authorList>
            <person name="Rossi A."/>
            <person name="Fisher M."/>
        </authorList>
    </citation>
    <scope>NUCLEOTIDE SEQUENCE [LARGE SCALE GENOMIC DNA]</scope>
    <source>
        <strain evidence="5">2016-Iso4</strain>
    </source>
</reference>
<evidence type="ECO:0000256" key="1">
    <source>
        <dbReference type="SAM" id="Phobius"/>
    </source>
</evidence>
<evidence type="ECO:0000259" key="3">
    <source>
        <dbReference type="PROSITE" id="PS50887"/>
    </source>
</evidence>
<dbReference type="GO" id="GO:0071111">
    <property type="term" value="F:cyclic-guanylate-specific phosphodiesterase activity"/>
    <property type="evidence" value="ECO:0007669"/>
    <property type="project" value="InterPro"/>
</dbReference>
<dbReference type="InterPro" id="IPR033423">
    <property type="entry name" value="GAPES4"/>
</dbReference>
<sequence>MRFTTKLSAFITLLVALAMLLMLLGCAFSFFNLSHQRMQSRLTTLATTFDQALLSQPPGTVQNWLPLAMRTVGVAEVKVINGHNLFYRLALPPDTRQPPLPGDYRETTLPLLQHPGSFIRLTYLDPIAGYTQSMRSSLPISVAILVMIGVMGLSYRWLTRQIAGYEQLEARSRQILRGERDSVMQGDVREWPPAASSALDRLLRELREVQEERGRVDTLIRAFAAQDAGTGLNNRLFFDNQLTTQLEDAGAYGVVMLIRLPDVDTLRDMHGRPAVQDLLNAVVNLLSTFVMRYPSALLARYFASDFAVLLPHSTLKEADVIAGQLVNAVGALPTHPIDRDALLSIGISTYRFGQTPEQVMDNAEQAARLASLQGSNGWVVHDSRVPERGRGSVRWRTLLEHTLARDGLRLYCKPAVTRDGQPHHTEILRRIFDGEQELPAAEFIPFVLLFGLAPRYDRQTLTQILPLLAAWPEQRLAFPLTVDSLLQRPFQQWLRDTLLQCEKNQRRRIMIELAEADLCQHIDRLRPVLRLLHGLGCRLVVAQAGLTVVSTTYIKSLPLELVKLHPGLVRSIDRRVENQLFVQSLVNACDGTQVQLFASGVRTAEEWQTLKEKGVHGGQGDYFAVPALVERSNKKYSHN</sequence>
<evidence type="ECO:0000313" key="5">
    <source>
        <dbReference type="Proteomes" id="UP000234503"/>
    </source>
</evidence>
<dbReference type="InterPro" id="IPR029787">
    <property type="entry name" value="Nucleotide_cyclase"/>
</dbReference>
<evidence type="ECO:0000259" key="2">
    <source>
        <dbReference type="PROSITE" id="PS50883"/>
    </source>
</evidence>
<dbReference type="OrthoDB" id="5894408at2"/>
<accession>A0A2N5E8R0</accession>
<dbReference type="InterPro" id="IPR035919">
    <property type="entry name" value="EAL_sf"/>
</dbReference>
<dbReference type="Pfam" id="PF00563">
    <property type="entry name" value="EAL"/>
    <property type="match status" value="1"/>
</dbReference>
<feature type="transmembrane region" description="Helical" evidence="1">
    <location>
        <begin position="138"/>
        <end position="158"/>
    </location>
</feature>
<dbReference type="InterPro" id="IPR001633">
    <property type="entry name" value="EAL_dom"/>
</dbReference>
<dbReference type="SMART" id="SM00267">
    <property type="entry name" value="GGDEF"/>
    <property type="match status" value="1"/>
</dbReference>
<dbReference type="InterPro" id="IPR043128">
    <property type="entry name" value="Rev_trsase/Diguanyl_cyclase"/>
</dbReference>
<keyword evidence="1" id="KW-0472">Membrane</keyword>
<feature type="domain" description="GGDEF" evidence="3">
    <location>
        <begin position="251"/>
        <end position="383"/>
    </location>
</feature>
<protein>
    <submittedName>
        <fullName evidence="4">RNase E specificity factor CsrD</fullName>
    </submittedName>
</protein>
<proteinExistence type="predicted"/>
<name>A0A2N5E8R0_9GAMM</name>
<dbReference type="NCBIfam" id="NF008281">
    <property type="entry name" value="PRK11059.1"/>
    <property type="match status" value="1"/>
</dbReference>
<feature type="domain" description="EAL" evidence="2">
    <location>
        <begin position="392"/>
        <end position="639"/>
    </location>
</feature>
<dbReference type="PROSITE" id="PS50883">
    <property type="entry name" value="EAL"/>
    <property type="match status" value="1"/>
</dbReference>
<dbReference type="AlphaFoldDB" id="A0A2N5E8R0"/>
<keyword evidence="5" id="KW-1185">Reference proteome</keyword>
<dbReference type="Gene3D" id="3.20.20.450">
    <property type="entry name" value="EAL domain"/>
    <property type="match status" value="1"/>
</dbReference>
<dbReference type="Pfam" id="PF00990">
    <property type="entry name" value="GGDEF"/>
    <property type="match status" value="1"/>
</dbReference>
<dbReference type="InterPro" id="IPR000160">
    <property type="entry name" value="GGDEF_dom"/>
</dbReference>
<dbReference type="Gene3D" id="3.30.70.270">
    <property type="match status" value="1"/>
</dbReference>
<dbReference type="CDD" id="cd01948">
    <property type="entry name" value="EAL"/>
    <property type="match status" value="1"/>
</dbReference>
<dbReference type="PROSITE" id="PS51257">
    <property type="entry name" value="PROKAR_LIPOPROTEIN"/>
    <property type="match status" value="1"/>
</dbReference>
<organism evidence="4 5">
    <name type="scientific">Chimaeribacter coloradensis</name>
    <dbReference type="NCBI Taxonomy" id="2060068"/>
    <lineage>
        <taxon>Bacteria</taxon>
        <taxon>Pseudomonadati</taxon>
        <taxon>Pseudomonadota</taxon>
        <taxon>Gammaproteobacteria</taxon>
        <taxon>Enterobacterales</taxon>
        <taxon>Yersiniaceae</taxon>
        <taxon>Chimaeribacter</taxon>
    </lineage>
</organism>
<dbReference type="RefSeq" id="WP_101823067.1">
    <property type="nucleotide sequence ID" value="NZ_PJZH01000003.1"/>
</dbReference>
<dbReference type="PROSITE" id="PS50887">
    <property type="entry name" value="GGDEF"/>
    <property type="match status" value="1"/>
</dbReference>
<dbReference type="InterPro" id="IPR050706">
    <property type="entry name" value="Cyclic-di-GMP_PDE-like"/>
</dbReference>
<gene>
    <name evidence="4" type="ORF">CYR32_04620</name>
</gene>
<dbReference type="PANTHER" id="PTHR33121:SF32">
    <property type="entry name" value="RNASE E SPECIFICITY FACTOR CSRD"/>
    <property type="match status" value="1"/>
</dbReference>
<evidence type="ECO:0000313" key="4">
    <source>
        <dbReference type="EMBL" id="PLR38290.1"/>
    </source>
</evidence>